<organism evidence="1">
    <name type="scientific">marine sediment metagenome</name>
    <dbReference type="NCBI Taxonomy" id="412755"/>
    <lineage>
        <taxon>unclassified sequences</taxon>
        <taxon>metagenomes</taxon>
        <taxon>ecological metagenomes</taxon>
    </lineage>
</organism>
<dbReference type="PANTHER" id="PTHR34512:SF30">
    <property type="entry name" value="OUTER MEMBRANE PROTEIN ASSEMBLY FACTOR BAMB"/>
    <property type="match status" value="1"/>
</dbReference>
<accession>X0SJV7</accession>
<feature type="non-terminal residue" evidence="1">
    <location>
        <position position="1"/>
    </location>
</feature>
<dbReference type="Gene3D" id="2.130.10.10">
    <property type="entry name" value="YVTN repeat-like/Quinoprotein amine dehydrogenase"/>
    <property type="match status" value="1"/>
</dbReference>
<sequence length="194" mass="21769">ESIVGVRASDGKLLWRYPHKVYADENITTPIFHEGFLIVSGCVRKGTTSLRLDVSPDNCSVRRHWHNRNLDNKQGGIVLVDGRIYGYGELGSKSTPWMCIDFKSGKTIFKSAPVKSSYKYKNGCLTYADGMFYLYSDDGHMVLAKATDEGFDVTGSLKLKDSGKRRTWAHPVVCGGRLYIRYGDKLGVYNVIKK</sequence>
<evidence type="ECO:0000313" key="1">
    <source>
        <dbReference type="EMBL" id="GAF75391.1"/>
    </source>
</evidence>
<dbReference type="EMBL" id="BARS01004257">
    <property type="protein sequence ID" value="GAF75391.1"/>
    <property type="molecule type" value="Genomic_DNA"/>
</dbReference>
<dbReference type="InterPro" id="IPR015943">
    <property type="entry name" value="WD40/YVTN_repeat-like_dom_sf"/>
</dbReference>
<dbReference type="SUPFAM" id="SSF50998">
    <property type="entry name" value="Quinoprotein alcohol dehydrogenase-like"/>
    <property type="match status" value="1"/>
</dbReference>
<proteinExistence type="predicted"/>
<dbReference type="PANTHER" id="PTHR34512">
    <property type="entry name" value="CELL SURFACE PROTEIN"/>
    <property type="match status" value="1"/>
</dbReference>
<gene>
    <name evidence="1" type="ORF">S01H1_08293</name>
</gene>
<protein>
    <submittedName>
        <fullName evidence="1">Uncharacterized protein</fullName>
    </submittedName>
</protein>
<reference evidence="1" key="1">
    <citation type="journal article" date="2014" name="Front. Microbiol.">
        <title>High frequency of phylogenetically diverse reductive dehalogenase-homologous genes in deep subseafloor sedimentary metagenomes.</title>
        <authorList>
            <person name="Kawai M."/>
            <person name="Futagami T."/>
            <person name="Toyoda A."/>
            <person name="Takaki Y."/>
            <person name="Nishi S."/>
            <person name="Hori S."/>
            <person name="Arai W."/>
            <person name="Tsubouchi T."/>
            <person name="Morono Y."/>
            <person name="Uchiyama I."/>
            <person name="Ito T."/>
            <person name="Fujiyama A."/>
            <person name="Inagaki F."/>
            <person name="Takami H."/>
        </authorList>
    </citation>
    <scope>NUCLEOTIDE SEQUENCE</scope>
    <source>
        <strain evidence="1">Expedition CK06-06</strain>
    </source>
</reference>
<dbReference type="InterPro" id="IPR011047">
    <property type="entry name" value="Quinoprotein_ADH-like_sf"/>
</dbReference>
<dbReference type="AlphaFoldDB" id="X0SJV7"/>
<comment type="caution">
    <text evidence="1">The sequence shown here is derived from an EMBL/GenBank/DDBJ whole genome shotgun (WGS) entry which is preliminary data.</text>
</comment>
<name>X0SJV7_9ZZZZ</name>